<protein>
    <submittedName>
        <fullName evidence="2">Death-on-curing family protein</fullName>
    </submittedName>
</protein>
<dbReference type="InterPro" id="IPR006440">
    <property type="entry name" value="Doc"/>
</dbReference>
<name>H2CJ52_9LEPT</name>
<evidence type="ECO:0000259" key="1">
    <source>
        <dbReference type="PROSITE" id="PS51459"/>
    </source>
</evidence>
<dbReference type="HOGENOM" id="CLU_115697_4_0_12"/>
<dbReference type="GO" id="GO:0016301">
    <property type="term" value="F:kinase activity"/>
    <property type="evidence" value="ECO:0007669"/>
    <property type="project" value="InterPro"/>
</dbReference>
<dbReference type="PIRSF" id="PIRSF018297">
    <property type="entry name" value="Doc"/>
    <property type="match status" value="1"/>
</dbReference>
<dbReference type="AlphaFoldDB" id="H2CJ52"/>
<dbReference type="PANTHER" id="PTHR39426">
    <property type="entry name" value="HOMOLOGY TO DEATH-ON-CURING PROTEIN OF PHAGE P1"/>
    <property type="match status" value="1"/>
</dbReference>
<dbReference type="Proteomes" id="UP000005737">
    <property type="component" value="Unassembled WGS sequence"/>
</dbReference>
<dbReference type="RefSeq" id="WP_002769178.1">
    <property type="nucleotide sequence ID" value="NZ_JH597773.1"/>
</dbReference>
<gene>
    <name evidence="2" type="ORF">Lepil_0262</name>
</gene>
<accession>H2CJ52</accession>
<dbReference type="STRING" id="183.GCA_002009735_00581"/>
<dbReference type="InterPro" id="IPR053737">
    <property type="entry name" value="Type_II_TA_Toxin"/>
</dbReference>
<dbReference type="Gene3D" id="1.20.120.1870">
    <property type="entry name" value="Fic/DOC protein, Fido domain"/>
    <property type="match status" value="1"/>
</dbReference>
<dbReference type="PROSITE" id="PS51459">
    <property type="entry name" value="FIDO"/>
    <property type="match status" value="1"/>
</dbReference>
<reference evidence="2 3" key="1">
    <citation type="submission" date="2011-10" db="EMBL/GenBank/DDBJ databases">
        <title>The Improved High-Quality Draft genome of Leptonema illini DSM 21528.</title>
        <authorList>
            <consortium name="US DOE Joint Genome Institute (JGI-PGF)"/>
            <person name="Lucas S."/>
            <person name="Copeland A."/>
            <person name="Lapidus A."/>
            <person name="Glavina del Rio T."/>
            <person name="Dalin E."/>
            <person name="Tice H."/>
            <person name="Bruce D."/>
            <person name="Goodwin L."/>
            <person name="Pitluck S."/>
            <person name="Peters L."/>
            <person name="Mikhailova N."/>
            <person name="Held B."/>
            <person name="Kyrpides N."/>
            <person name="Mavromatis K."/>
            <person name="Ivanova N."/>
            <person name="Markowitz V."/>
            <person name="Cheng J.-F."/>
            <person name="Hugenholtz P."/>
            <person name="Woyke T."/>
            <person name="Wu D."/>
            <person name="Gronow S."/>
            <person name="Wellnitz S."/>
            <person name="Brambilla E.-M."/>
            <person name="Klenk H.-P."/>
            <person name="Eisen J.A."/>
        </authorList>
    </citation>
    <scope>NUCLEOTIDE SEQUENCE [LARGE SCALE GENOMIC DNA]</scope>
    <source>
        <strain evidence="2 3">DSM 21528</strain>
    </source>
</reference>
<dbReference type="PANTHER" id="PTHR39426:SF1">
    <property type="entry name" value="HOMOLOGY TO DEATH-ON-CURING PROTEIN OF PHAGE P1"/>
    <property type="match status" value="1"/>
</dbReference>
<dbReference type="InterPro" id="IPR036597">
    <property type="entry name" value="Fido-like_dom_sf"/>
</dbReference>
<dbReference type="SUPFAM" id="SSF140931">
    <property type="entry name" value="Fic-like"/>
    <property type="match status" value="1"/>
</dbReference>
<proteinExistence type="predicted"/>
<dbReference type="Pfam" id="PF02661">
    <property type="entry name" value="Fic"/>
    <property type="match status" value="1"/>
</dbReference>
<organism evidence="2 3">
    <name type="scientific">Leptonema illini DSM 21528</name>
    <dbReference type="NCBI Taxonomy" id="929563"/>
    <lineage>
        <taxon>Bacteria</taxon>
        <taxon>Pseudomonadati</taxon>
        <taxon>Spirochaetota</taxon>
        <taxon>Spirochaetia</taxon>
        <taxon>Leptospirales</taxon>
        <taxon>Leptospiraceae</taxon>
        <taxon>Leptonema</taxon>
    </lineage>
</organism>
<dbReference type="InterPro" id="IPR003812">
    <property type="entry name" value="Fido"/>
</dbReference>
<sequence>MKRSIRWLTERMILAIHKDQINQSGGIHGIRDQGLLESALFRPQNLLNYDDRVHLLQLAAAYGYGIARNHPFVDGNKRIAFMAMYVFLGLNGYDFDATEEDVVARMLQLAAGKLNESELTNWLTEHARENPG</sequence>
<evidence type="ECO:0000313" key="3">
    <source>
        <dbReference type="Proteomes" id="UP000005737"/>
    </source>
</evidence>
<dbReference type="NCBIfam" id="TIGR01550">
    <property type="entry name" value="DOC_P1"/>
    <property type="match status" value="1"/>
</dbReference>
<dbReference type="EMBL" id="JH597773">
    <property type="protein sequence ID" value="EHQ04969.1"/>
    <property type="molecule type" value="Genomic_DNA"/>
</dbReference>
<feature type="domain" description="Fido" evidence="1">
    <location>
        <begin position="8"/>
        <end position="125"/>
    </location>
</feature>
<keyword evidence="3" id="KW-1185">Reference proteome</keyword>
<evidence type="ECO:0000313" key="2">
    <source>
        <dbReference type="EMBL" id="EHQ04969.1"/>
    </source>
</evidence>